<evidence type="ECO:0000313" key="1">
    <source>
        <dbReference type="EMBL" id="BDE94883.1"/>
    </source>
</evidence>
<organism evidence="1 2">
    <name type="scientific">Raoultibacter timonensis</name>
    <dbReference type="NCBI Taxonomy" id="1907662"/>
    <lineage>
        <taxon>Bacteria</taxon>
        <taxon>Bacillati</taxon>
        <taxon>Actinomycetota</taxon>
        <taxon>Coriobacteriia</taxon>
        <taxon>Eggerthellales</taxon>
        <taxon>Eggerthellaceae</taxon>
        <taxon>Raoultibacter</taxon>
    </lineage>
</organism>
<dbReference type="InterPro" id="IPR054333">
    <property type="entry name" value="REase-ARP-assoc"/>
</dbReference>
<dbReference type="Proteomes" id="UP001320544">
    <property type="component" value="Chromosome"/>
</dbReference>
<gene>
    <name evidence="1" type="ORF">CE91St30_02160</name>
</gene>
<evidence type="ECO:0000313" key="2">
    <source>
        <dbReference type="Proteomes" id="UP001320544"/>
    </source>
</evidence>
<keyword evidence="2" id="KW-1185">Reference proteome</keyword>
<proteinExistence type="predicted"/>
<accession>A0ABN6MCE8</accession>
<sequence length="302" mass="34920">MDFPTTVIELIKKRFEETNGSCEFGGCESDAMAPYYVAHLEDNLVDTMAECHLCEYAQGVGVELGEKMRALRSSSAMTFNLLGNHRVRIVDSMLAPKGRYSINYEYQLPTLQGNPNKANLDARLLAENKNAVVYCEMKMAEWMLGWMKMLRVSYLDPDRYLIPKEDAAVFIELFNGLVKGDPNWKGSRKTRFSRFDALQMAKHLLAIYTNLENEEVSSIKLVNCIWEVRDTSLLAPYEKKYEAWLATERLEFFDFIRTARPVYDLFEKRGFDLVIDYVPVDRFLACLEKTDEQKAKLARYLV</sequence>
<dbReference type="RefSeq" id="WP_244411408.1">
    <property type="nucleotide sequence ID" value="NZ_AP025564.1"/>
</dbReference>
<dbReference type="Pfam" id="PF22558">
    <property type="entry name" value="REase-ARP"/>
    <property type="match status" value="1"/>
</dbReference>
<reference evidence="1 2" key="1">
    <citation type="submission" date="2022-01" db="EMBL/GenBank/DDBJ databases">
        <title>Novel bile acid biosynthetic pathways are enriched in the microbiome of centenarians.</title>
        <authorList>
            <person name="Sato Y."/>
            <person name="Atarashi K."/>
            <person name="Plichta R.D."/>
            <person name="Arai Y."/>
            <person name="Sasajima S."/>
            <person name="Kearney M.S."/>
            <person name="Suda W."/>
            <person name="Takeshita K."/>
            <person name="Sasaki T."/>
            <person name="Okamoto S."/>
            <person name="Skelly N.A."/>
            <person name="Okamura Y."/>
            <person name="Vlamakis H."/>
            <person name="Li Y."/>
            <person name="Tanoue T."/>
            <person name="Takei H."/>
            <person name="Nittono H."/>
            <person name="Narushima S."/>
            <person name="Irie J."/>
            <person name="Itoh H."/>
            <person name="Moriya K."/>
            <person name="Sugiura Y."/>
            <person name="Suematsu M."/>
            <person name="Moritoki N."/>
            <person name="Shibata S."/>
            <person name="Littman R.D."/>
            <person name="Fischbach A.M."/>
            <person name="Uwamino Y."/>
            <person name="Inoue T."/>
            <person name="Honda A."/>
            <person name="Hattori M."/>
            <person name="Murai T."/>
            <person name="Xavier J.R."/>
            <person name="Hirose N."/>
            <person name="Honda K."/>
        </authorList>
    </citation>
    <scope>NUCLEOTIDE SEQUENCE [LARGE SCALE GENOMIC DNA]</scope>
    <source>
        <strain evidence="1 2">CE91-St30</strain>
    </source>
</reference>
<protein>
    <submittedName>
        <fullName evidence="1">Uncharacterized protein</fullName>
    </submittedName>
</protein>
<dbReference type="EMBL" id="AP025564">
    <property type="protein sequence ID" value="BDE94883.1"/>
    <property type="molecule type" value="Genomic_DNA"/>
</dbReference>
<name>A0ABN6MCE8_9ACTN</name>